<evidence type="ECO:0000313" key="2">
    <source>
        <dbReference type="Proteomes" id="UP000654370"/>
    </source>
</evidence>
<name>A0A8H7UF76_MORIS</name>
<comment type="caution">
    <text evidence="1">The sequence shown here is derived from an EMBL/GenBank/DDBJ whole genome shotgun (WGS) entry which is preliminary data.</text>
</comment>
<accession>A0A8H7UF76</accession>
<evidence type="ECO:0000313" key="1">
    <source>
        <dbReference type="EMBL" id="KAG2177144.1"/>
    </source>
</evidence>
<dbReference type="OrthoDB" id="2349213at2759"/>
<gene>
    <name evidence="1" type="ORF">INT43_007801</name>
</gene>
<dbReference type="AlphaFoldDB" id="A0A8H7UF76"/>
<sequence length="161" mass="17443">MTKINIFTDSSSESHRIAPLLEQGITSSGSHTVQIRDLAHKPQTAASTDFASSTASNLDQDLLFADAFLFSTTGTLSVFEKHFLSSDPKDEKPLEGKLFAVVLSDKTTFDQGISHPLDQKLLDRLTAHGLKYAPIKIDGHSDQDFNHAGSLFGEAANQLGI</sequence>
<proteinExistence type="predicted"/>
<reference evidence="1" key="1">
    <citation type="submission" date="2020-12" db="EMBL/GenBank/DDBJ databases">
        <title>Metabolic potential, ecology and presence of endohyphal bacteria is reflected in genomic diversity of Mucoromycotina.</title>
        <authorList>
            <person name="Muszewska A."/>
            <person name="Okrasinska A."/>
            <person name="Steczkiewicz K."/>
            <person name="Drgas O."/>
            <person name="Orlowska M."/>
            <person name="Perlinska-Lenart U."/>
            <person name="Aleksandrzak-Piekarczyk T."/>
            <person name="Szatraj K."/>
            <person name="Zielenkiewicz U."/>
            <person name="Pilsyk S."/>
            <person name="Malc E."/>
            <person name="Mieczkowski P."/>
            <person name="Kruszewska J.S."/>
            <person name="Biernat P."/>
            <person name="Pawlowska J."/>
        </authorList>
    </citation>
    <scope>NUCLEOTIDE SEQUENCE</scope>
    <source>
        <strain evidence="1">WA0000067209</strain>
    </source>
</reference>
<organism evidence="1 2">
    <name type="scientific">Mortierella isabellina</name>
    <name type="common">Filamentous fungus</name>
    <name type="synonym">Umbelopsis isabellina</name>
    <dbReference type="NCBI Taxonomy" id="91625"/>
    <lineage>
        <taxon>Eukaryota</taxon>
        <taxon>Fungi</taxon>
        <taxon>Fungi incertae sedis</taxon>
        <taxon>Mucoromycota</taxon>
        <taxon>Mucoromycotina</taxon>
        <taxon>Umbelopsidomycetes</taxon>
        <taxon>Umbelopsidales</taxon>
        <taxon>Umbelopsidaceae</taxon>
        <taxon>Umbelopsis</taxon>
    </lineage>
</organism>
<dbReference type="EMBL" id="JAEPQZ010000009">
    <property type="protein sequence ID" value="KAG2177144.1"/>
    <property type="molecule type" value="Genomic_DNA"/>
</dbReference>
<keyword evidence="2" id="KW-1185">Reference proteome</keyword>
<protein>
    <submittedName>
        <fullName evidence="1">Uncharacterized protein</fullName>
    </submittedName>
</protein>
<dbReference type="Proteomes" id="UP000654370">
    <property type="component" value="Unassembled WGS sequence"/>
</dbReference>